<dbReference type="PANTHER" id="PTHR45719:SF4">
    <property type="entry name" value="CORE-2_I-BRANCHING BETA-1,6-N-ACETYLGLUCOSAMINYLTRANSFERASE FAMILY PROTEIN"/>
    <property type="match status" value="1"/>
</dbReference>
<dbReference type="GO" id="GO:0016020">
    <property type="term" value="C:membrane"/>
    <property type="evidence" value="ECO:0007669"/>
    <property type="project" value="UniProtKB-SubCell"/>
</dbReference>
<dbReference type="PANTHER" id="PTHR45719">
    <property type="entry name" value="GLYCOSYLTRANSFERASE"/>
    <property type="match status" value="1"/>
</dbReference>
<evidence type="ECO:0000256" key="3">
    <source>
        <dbReference type="ARBA" id="ARBA00022679"/>
    </source>
</evidence>
<dbReference type="GO" id="GO:0015020">
    <property type="term" value="F:glucuronosyltransferase activity"/>
    <property type="evidence" value="ECO:0007669"/>
    <property type="project" value="InterPro"/>
</dbReference>
<reference evidence="7 8" key="1">
    <citation type="submission" date="2019-09" db="EMBL/GenBank/DDBJ databases">
        <title>A chromosome-level genome assembly of the Chinese tupelo Nyssa sinensis.</title>
        <authorList>
            <person name="Yang X."/>
            <person name="Kang M."/>
            <person name="Yang Y."/>
            <person name="Xiong H."/>
            <person name="Wang M."/>
            <person name="Zhang Z."/>
            <person name="Wang Z."/>
            <person name="Wu H."/>
            <person name="Ma T."/>
            <person name="Liu J."/>
            <person name="Xi Z."/>
        </authorList>
    </citation>
    <scope>NUCLEOTIDE SEQUENCE [LARGE SCALE GENOMIC DNA]</scope>
    <source>
        <strain evidence="7">J267</strain>
        <tissue evidence="7">Leaf</tissue>
    </source>
</reference>
<gene>
    <name evidence="7" type="ORF">F0562_017258</name>
</gene>
<dbReference type="EMBL" id="CM018051">
    <property type="protein sequence ID" value="KAA8516924.1"/>
    <property type="molecule type" value="Genomic_DNA"/>
</dbReference>
<evidence type="ECO:0000313" key="8">
    <source>
        <dbReference type="Proteomes" id="UP000325577"/>
    </source>
</evidence>
<dbReference type="AlphaFoldDB" id="A0A5J4ZGF8"/>
<dbReference type="InterPro" id="IPR044610">
    <property type="entry name" value="GLCAT14A/B/C"/>
</dbReference>
<evidence type="ECO:0000256" key="1">
    <source>
        <dbReference type="ARBA" id="ARBA00004606"/>
    </source>
</evidence>
<dbReference type="Pfam" id="PF02485">
    <property type="entry name" value="Branch"/>
    <property type="match status" value="1"/>
</dbReference>
<protein>
    <submittedName>
        <fullName evidence="7">Uncharacterized protein</fullName>
    </submittedName>
</protein>
<proteinExistence type="predicted"/>
<keyword evidence="8" id="KW-1185">Reference proteome</keyword>
<keyword evidence="4 6" id="KW-0472">Membrane</keyword>
<evidence type="ECO:0000256" key="2">
    <source>
        <dbReference type="ARBA" id="ARBA00022676"/>
    </source>
</evidence>
<dbReference type="Proteomes" id="UP000325577">
    <property type="component" value="Linkage Group LG8"/>
</dbReference>
<evidence type="ECO:0000313" key="7">
    <source>
        <dbReference type="EMBL" id="KAA8516924.1"/>
    </source>
</evidence>
<accession>A0A5J4ZGF8</accession>
<keyword evidence="6" id="KW-1133">Transmembrane helix</keyword>
<evidence type="ECO:0000256" key="4">
    <source>
        <dbReference type="ARBA" id="ARBA00023136"/>
    </source>
</evidence>
<sequence length="509" mass="58453">MAWPKNVQYKVMVMASTGQARILPKWNPVPSSIKWRPYGKLAPPSLEKSYISSKLEIVTDGGLPFQERNPISHLHSSLQQQPVNFPHITHYHTIPEPLSLSLSHRHTCSLQMGIKAFMISFMLASLLFSLLYIPTQLTRPINIFNPSKSFIIPKSSKPYPVTFAYLISASRGDTAKLKRGLRALYHPGNYYLIHMDYDAPESEQKEMANFVSSEPVFSKVGNVWIVGKPNLVTYRGPTMLATTLHAMSMLLRIAKWDWFINLSASDYPLVTQDDLIYAFSALPRDLNFIQHSSHLGWKQNKRGKPIIIDPGLHSVNKSEIWWVIKQRTLPTAFKLYTGSAWTILSRSFAEYCIVGWDNLPRTLLLYYTNFVSSPEGYFQTVICNSEDYKNTTLNHDLHYITWDTPPKQHPRSLGLKDYRRMVLSNRPFARKFKQNDPALNKIDRELLKRRHGQFSYGAWCSKSGKRHNNCSDLQSEKYGVLTPGTGSRRLRTLLTKLVSSQHFNKKQCK</sequence>
<keyword evidence="5" id="KW-0325">Glycoprotein</keyword>
<organism evidence="7 8">
    <name type="scientific">Nyssa sinensis</name>
    <dbReference type="NCBI Taxonomy" id="561372"/>
    <lineage>
        <taxon>Eukaryota</taxon>
        <taxon>Viridiplantae</taxon>
        <taxon>Streptophyta</taxon>
        <taxon>Embryophyta</taxon>
        <taxon>Tracheophyta</taxon>
        <taxon>Spermatophyta</taxon>
        <taxon>Magnoliopsida</taxon>
        <taxon>eudicotyledons</taxon>
        <taxon>Gunneridae</taxon>
        <taxon>Pentapetalae</taxon>
        <taxon>asterids</taxon>
        <taxon>Cornales</taxon>
        <taxon>Nyssaceae</taxon>
        <taxon>Nyssa</taxon>
    </lineage>
</organism>
<comment type="subcellular location">
    <subcellularLocation>
        <location evidence="1">Membrane</location>
        <topology evidence="1">Single-pass type II membrane protein</topology>
    </subcellularLocation>
</comment>
<dbReference type="OrthoDB" id="2019572at2759"/>
<keyword evidence="6" id="KW-0812">Transmembrane</keyword>
<dbReference type="InterPro" id="IPR003406">
    <property type="entry name" value="Glyco_trans_14"/>
</dbReference>
<feature type="transmembrane region" description="Helical" evidence="6">
    <location>
        <begin position="112"/>
        <end position="133"/>
    </location>
</feature>
<evidence type="ECO:0000256" key="5">
    <source>
        <dbReference type="ARBA" id="ARBA00023180"/>
    </source>
</evidence>
<keyword evidence="3" id="KW-0808">Transferase</keyword>
<keyword evidence="2" id="KW-0328">Glycosyltransferase</keyword>
<evidence type="ECO:0000256" key="6">
    <source>
        <dbReference type="SAM" id="Phobius"/>
    </source>
</evidence>
<name>A0A5J4ZGF8_9ASTE</name>